<evidence type="ECO:0000313" key="5">
    <source>
        <dbReference type="EMBL" id="KAF9508164.1"/>
    </source>
</evidence>
<comment type="similarity">
    <text evidence="1">Belongs to the methyltransferase superfamily.</text>
</comment>
<evidence type="ECO:0000313" key="6">
    <source>
        <dbReference type="Proteomes" id="UP000886523"/>
    </source>
</evidence>
<dbReference type="SUPFAM" id="SSF53335">
    <property type="entry name" value="S-adenosyl-L-methionine-dependent methyltransferases"/>
    <property type="match status" value="1"/>
</dbReference>
<dbReference type="Gene3D" id="3.40.50.150">
    <property type="entry name" value="Vaccinia Virus protein VP39"/>
    <property type="match status" value="1"/>
</dbReference>
<proteinExistence type="inferred from homology"/>
<dbReference type="GO" id="GO:0032259">
    <property type="term" value="P:methylation"/>
    <property type="evidence" value="ECO:0007669"/>
    <property type="project" value="UniProtKB-KW"/>
</dbReference>
<evidence type="ECO:0000256" key="2">
    <source>
        <dbReference type="ARBA" id="ARBA00022603"/>
    </source>
</evidence>
<name>A0A9P6DR74_9AGAM</name>
<keyword evidence="6" id="KW-1185">Reference proteome</keyword>
<accession>A0A9P6DR74</accession>
<dbReference type="OrthoDB" id="411785at2759"/>
<dbReference type="InterPro" id="IPR029063">
    <property type="entry name" value="SAM-dependent_MTases_sf"/>
</dbReference>
<keyword evidence="3" id="KW-0808">Transferase</keyword>
<dbReference type="PANTHER" id="PTHR12176:SF80">
    <property type="entry name" value="EEF1A LYSINE METHYLTRANSFERASE 4"/>
    <property type="match status" value="1"/>
</dbReference>
<keyword evidence="2" id="KW-0489">Methyltransferase</keyword>
<dbReference type="Proteomes" id="UP000886523">
    <property type="component" value="Unassembled WGS sequence"/>
</dbReference>
<feature type="domain" description="Methyltransferase type 11" evidence="4">
    <location>
        <begin position="57"/>
        <end position="124"/>
    </location>
</feature>
<evidence type="ECO:0000256" key="3">
    <source>
        <dbReference type="ARBA" id="ARBA00022679"/>
    </source>
</evidence>
<organism evidence="5 6">
    <name type="scientific">Hydnum rufescens UP504</name>
    <dbReference type="NCBI Taxonomy" id="1448309"/>
    <lineage>
        <taxon>Eukaryota</taxon>
        <taxon>Fungi</taxon>
        <taxon>Dikarya</taxon>
        <taxon>Basidiomycota</taxon>
        <taxon>Agaricomycotina</taxon>
        <taxon>Agaricomycetes</taxon>
        <taxon>Cantharellales</taxon>
        <taxon>Hydnaceae</taxon>
        <taxon>Hydnum</taxon>
    </lineage>
</organism>
<comment type="caution">
    <text evidence="5">The sequence shown here is derived from an EMBL/GenBank/DDBJ whole genome shotgun (WGS) entry which is preliminary data.</text>
</comment>
<dbReference type="CDD" id="cd02440">
    <property type="entry name" value="AdoMet_MTases"/>
    <property type="match status" value="1"/>
</dbReference>
<dbReference type="Pfam" id="PF08241">
    <property type="entry name" value="Methyltransf_11"/>
    <property type="match status" value="1"/>
</dbReference>
<sequence>MDLVADRNELYGTSEYWDARYKSEGPNASFDWFKTYAQIRDILLDVIPSRSSKILILGCGNSSLSEDMYLDGFEDITNVDYSSVVISAMMKRHHDKKMKWLEMDVRDLQFEDHSFDVVIDKGTMDSMMTAKGSVWDPPPQVVADCTKEVDEITRSFFGLTCGVFIYITFGQPHFRRRYLSREGWDLEIRELGETFHYYSYIMRPIKASE</sequence>
<dbReference type="GO" id="GO:0008757">
    <property type="term" value="F:S-adenosylmethionine-dependent methyltransferase activity"/>
    <property type="evidence" value="ECO:0007669"/>
    <property type="project" value="InterPro"/>
</dbReference>
<gene>
    <name evidence="5" type="ORF">BS47DRAFT_1303165</name>
</gene>
<evidence type="ECO:0000256" key="1">
    <source>
        <dbReference type="ARBA" id="ARBA00008361"/>
    </source>
</evidence>
<evidence type="ECO:0000259" key="4">
    <source>
        <dbReference type="Pfam" id="PF08241"/>
    </source>
</evidence>
<dbReference type="PANTHER" id="PTHR12176">
    <property type="entry name" value="SAM-DEPENDENT METHYLTRANSFERASE SUPERFAMILY PROTEIN"/>
    <property type="match status" value="1"/>
</dbReference>
<reference evidence="5" key="1">
    <citation type="journal article" date="2020" name="Nat. Commun.">
        <title>Large-scale genome sequencing of mycorrhizal fungi provides insights into the early evolution of symbiotic traits.</title>
        <authorList>
            <person name="Miyauchi S."/>
            <person name="Kiss E."/>
            <person name="Kuo A."/>
            <person name="Drula E."/>
            <person name="Kohler A."/>
            <person name="Sanchez-Garcia M."/>
            <person name="Morin E."/>
            <person name="Andreopoulos B."/>
            <person name="Barry K.W."/>
            <person name="Bonito G."/>
            <person name="Buee M."/>
            <person name="Carver A."/>
            <person name="Chen C."/>
            <person name="Cichocki N."/>
            <person name="Clum A."/>
            <person name="Culley D."/>
            <person name="Crous P.W."/>
            <person name="Fauchery L."/>
            <person name="Girlanda M."/>
            <person name="Hayes R.D."/>
            <person name="Keri Z."/>
            <person name="LaButti K."/>
            <person name="Lipzen A."/>
            <person name="Lombard V."/>
            <person name="Magnuson J."/>
            <person name="Maillard F."/>
            <person name="Murat C."/>
            <person name="Nolan M."/>
            <person name="Ohm R.A."/>
            <person name="Pangilinan J."/>
            <person name="Pereira M.F."/>
            <person name="Perotto S."/>
            <person name="Peter M."/>
            <person name="Pfister S."/>
            <person name="Riley R."/>
            <person name="Sitrit Y."/>
            <person name="Stielow J.B."/>
            <person name="Szollosi G."/>
            <person name="Zifcakova L."/>
            <person name="Stursova M."/>
            <person name="Spatafora J.W."/>
            <person name="Tedersoo L."/>
            <person name="Vaario L.M."/>
            <person name="Yamada A."/>
            <person name="Yan M."/>
            <person name="Wang P."/>
            <person name="Xu J."/>
            <person name="Bruns T."/>
            <person name="Baldrian P."/>
            <person name="Vilgalys R."/>
            <person name="Dunand C."/>
            <person name="Henrissat B."/>
            <person name="Grigoriev I.V."/>
            <person name="Hibbett D."/>
            <person name="Nagy L.G."/>
            <person name="Martin F.M."/>
        </authorList>
    </citation>
    <scope>NUCLEOTIDE SEQUENCE</scope>
    <source>
        <strain evidence="5">UP504</strain>
    </source>
</reference>
<dbReference type="AlphaFoldDB" id="A0A9P6DR74"/>
<dbReference type="EMBL" id="MU129064">
    <property type="protein sequence ID" value="KAF9508164.1"/>
    <property type="molecule type" value="Genomic_DNA"/>
</dbReference>
<dbReference type="InterPro" id="IPR013216">
    <property type="entry name" value="Methyltransf_11"/>
</dbReference>
<protein>
    <recommendedName>
        <fullName evidence="4">Methyltransferase type 11 domain-containing protein</fullName>
    </recommendedName>
</protein>
<dbReference type="InterPro" id="IPR051419">
    <property type="entry name" value="Lys/N-term_MeTrsfase_sf"/>
</dbReference>